<dbReference type="AlphaFoldDB" id="A0A7F5RLJ5"/>
<protein>
    <submittedName>
        <fullName evidence="7">Golgi resident protein GCP60-like</fullName>
    </submittedName>
</protein>
<feature type="domain" description="ACB" evidence="5">
    <location>
        <begin position="44"/>
        <end position="137"/>
    </location>
</feature>
<dbReference type="SUPFAM" id="SSF101576">
    <property type="entry name" value="Supernatant protein factor (SPF), C-terminal domain"/>
    <property type="match status" value="1"/>
</dbReference>
<organism evidence="6 7">
    <name type="scientific">Agrilus planipennis</name>
    <name type="common">Emerald ash borer</name>
    <name type="synonym">Agrilus marcopoli</name>
    <dbReference type="NCBI Taxonomy" id="224129"/>
    <lineage>
        <taxon>Eukaryota</taxon>
        <taxon>Metazoa</taxon>
        <taxon>Ecdysozoa</taxon>
        <taxon>Arthropoda</taxon>
        <taxon>Hexapoda</taxon>
        <taxon>Insecta</taxon>
        <taxon>Pterygota</taxon>
        <taxon>Neoptera</taxon>
        <taxon>Endopterygota</taxon>
        <taxon>Coleoptera</taxon>
        <taxon>Polyphaga</taxon>
        <taxon>Elateriformia</taxon>
        <taxon>Buprestoidea</taxon>
        <taxon>Buprestidae</taxon>
        <taxon>Agrilinae</taxon>
        <taxon>Agrilus</taxon>
    </lineage>
</organism>
<keyword evidence="6" id="KW-1185">Reference proteome</keyword>
<keyword evidence="2" id="KW-0175">Coiled coil</keyword>
<evidence type="ECO:0000259" key="4">
    <source>
        <dbReference type="PROSITE" id="PS50866"/>
    </source>
</evidence>
<feature type="domain" description="GOLD" evidence="4">
    <location>
        <begin position="298"/>
        <end position="456"/>
    </location>
</feature>
<dbReference type="InterPro" id="IPR000582">
    <property type="entry name" value="Acyl-CoA-binding_protein"/>
</dbReference>
<dbReference type="PROSITE" id="PS50866">
    <property type="entry name" value="GOLD"/>
    <property type="match status" value="1"/>
</dbReference>
<feature type="compositionally biased region" description="Acidic residues" evidence="3">
    <location>
        <begin position="369"/>
        <end position="383"/>
    </location>
</feature>
<dbReference type="FunCoup" id="A0A7F5RLJ5">
    <property type="interactions" value="1848"/>
</dbReference>
<dbReference type="Gene3D" id="1.20.80.10">
    <property type="match status" value="1"/>
</dbReference>
<dbReference type="PANTHER" id="PTHR22973:SF12">
    <property type="entry name" value="LD35087P"/>
    <property type="match status" value="1"/>
</dbReference>
<dbReference type="FunFam" id="1.20.80.10:FF:000017">
    <property type="entry name" value="Golgi resident protein GCP60"/>
    <property type="match status" value="1"/>
</dbReference>
<dbReference type="InterPro" id="IPR035984">
    <property type="entry name" value="Acyl-CoA-binding_sf"/>
</dbReference>
<dbReference type="InterPro" id="IPR052269">
    <property type="entry name" value="Golgi-PI4KB_interaction"/>
</dbReference>
<dbReference type="SUPFAM" id="SSF47027">
    <property type="entry name" value="Acyl-CoA binding protein"/>
    <property type="match status" value="1"/>
</dbReference>
<dbReference type="Proteomes" id="UP000192223">
    <property type="component" value="Unplaced"/>
</dbReference>
<dbReference type="InterPro" id="IPR014352">
    <property type="entry name" value="FERM/acyl-CoA-bd_prot_sf"/>
</dbReference>
<keyword evidence="1" id="KW-0007">Acetylation</keyword>
<evidence type="ECO:0000256" key="1">
    <source>
        <dbReference type="ARBA" id="ARBA00022990"/>
    </source>
</evidence>
<dbReference type="GO" id="GO:0000139">
    <property type="term" value="C:Golgi membrane"/>
    <property type="evidence" value="ECO:0007669"/>
    <property type="project" value="TreeGrafter"/>
</dbReference>
<gene>
    <name evidence="7" type="primary">LOC108732929</name>
</gene>
<evidence type="ECO:0000259" key="5">
    <source>
        <dbReference type="PROSITE" id="PS51228"/>
    </source>
</evidence>
<dbReference type="GO" id="GO:0000062">
    <property type="term" value="F:fatty-acyl-CoA binding"/>
    <property type="evidence" value="ECO:0007669"/>
    <property type="project" value="InterPro"/>
</dbReference>
<evidence type="ECO:0000256" key="3">
    <source>
        <dbReference type="SAM" id="MobiDB-lite"/>
    </source>
</evidence>
<dbReference type="Pfam" id="PF13897">
    <property type="entry name" value="GOLD_2"/>
    <property type="match status" value="1"/>
</dbReference>
<dbReference type="InterPro" id="IPR009038">
    <property type="entry name" value="GOLD_dom"/>
</dbReference>
<feature type="coiled-coil region" evidence="2">
    <location>
        <begin position="139"/>
        <end position="197"/>
    </location>
</feature>
<dbReference type="Pfam" id="PF00887">
    <property type="entry name" value="ACBP"/>
    <property type="match status" value="1"/>
</dbReference>
<dbReference type="OrthoDB" id="5839451at2759"/>
<dbReference type="KEGG" id="apln:108732929"/>
<dbReference type="PROSITE" id="PS51228">
    <property type="entry name" value="ACB_2"/>
    <property type="match status" value="1"/>
</dbReference>
<accession>A0A7F5RLJ5</accession>
<dbReference type="GeneID" id="108732929"/>
<proteinExistence type="predicted"/>
<evidence type="ECO:0000313" key="7">
    <source>
        <dbReference type="RefSeq" id="XP_025836883.1"/>
    </source>
</evidence>
<feature type="region of interest" description="Disordered" evidence="3">
    <location>
        <begin position="251"/>
        <end position="282"/>
    </location>
</feature>
<dbReference type="PANTHER" id="PTHR22973">
    <property type="entry name" value="LD35087P"/>
    <property type="match status" value="1"/>
</dbReference>
<name>A0A7F5RLJ5_AGRPL</name>
<evidence type="ECO:0000313" key="6">
    <source>
        <dbReference type="Proteomes" id="UP000192223"/>
    </source>
</evidence>
<sequence>MAAVGDNTSSVAEKFKHLSIENKTGFGAAENDQINILSNNSLPLQEVYKLALNFYKEKEGKAVHLSYEDKLQLVAFSQQVSHGPLSEAVSKLPPLGALDVVGRDRRLAWQKLGNLDADQARRGFVELLYRRCPLFNAYTEAHRCEKEEQERLIEEERKRRLLEEEERKKLEAEEKLKREQLEKEELIKQQIKQALNQQTYEQFRNYAEQQFPGDPEKQGTLIKQLQEQHYIQYMQQLQAVHRDEEIILKGTDNEVNANEEKTQTTEQSSDDLNNGSPPALSSLSETLVPANMWTRSDIQAFKQAVSQAEGDGVVRVGHGETVTVRVPTHKDGSRIFWEFATDHYDIGFGVYFEFGTPTSSEVSVHVSESDDEDGEDLDDLDDEDGLTAQDLEAGSLPISALAKPLLTEVVPVYRRDCQNEVYAGSHQYPAEGVYLLKFDNSYSLWRSKTLYYRVYYSQ</sequence>
<reference evidence="7" key="1">
    <citation type="submission" date="2025-08" db="UniProtKB">
        <authorList>
            <consortium name="RefSeq"/>
        </authorList>
    </citation>
    <scope>IDENTIFICATION</scope>
    <source>
        <tissue evidence="7">Entire body</tissue>
    </source>
</reference>
<dbReference type="Gene3D" id="2.60.120.680">
    <property type="entry name" value="GOLD domain"/>
    <property type="match status" value="1"/>
</dbReference>
<dbReference type="InterPro" id="IPR036598">
    <property type="entry name" value="GOLD_dom_sf"/>
</dbReference>
<feature type="region of interest" description="Disordered" evidence="3">
    <location>
        <begin position="363"/>
        <end position="383"/>
    </location>
</feature>
<dbReference type="RefSeq" id="XP_025836883.1">
    <property type="nucleotide sequence ID" value="XM_025981098.1"/>
</dbReference>
<evidence type="ECO:0000256" key="2">
    <source>
        <dbReference type="SAM" id="Coils"/>
    </source>
</evidence>
<dbReference type="InParanoid" id="A0A7F5RLJ5"/>
<feature type="compositionally biased region" description="Polar residues" evidence="3">
    <location>
        <begin position="264"/>
        <end position="282"/>
    </location>
</feature>